<comment type="similarity">
    <text evidence="6">Belongs to the CheB family.</text>
</comment>
<dbReference type="GO" id="GO:0005737">
    <property type="term" value="C:cytoplasm"/>
    <property type="evidence" value="ECO:0007669"/>
    <property type="project" value="UniProtKB-SubCell"/>
</dbReference>
<dbReference type="Gene3D" id="3.40.50.2300">
    <property type="match status" value="1"/>
</dbReference>
<dbReference type="Proteomes" id="UP000543030">
    <property type="component" value="Unassembled WGS sequence"/>
</dbReference>
<evidence type="ECO:0000259" key="10">
    <source>
        <dbReference type="PROSITE" id="PS50122"/>
    </source>
</evidence>
<dbReference type="PANTHER" id="PTHR42872">
    <property type="entry name" value="PROTEIN-GLUTAMATE METHYLESTERASE/PROTEIN-GLUTAMINE GLUTAMINASE"/>
    <property type="match status" value="1"/>
</dbReference>
<evidence type="ECO:0000256" key="2">
    <source>
        <dbReference type="ARBA" id="ARBA00022500"/>
    </source>
</evidence>
<feature type="active site" evidence="6 7">
    <location>
        <position position="172"/>
    </location>
</feature>
<dbReference type="SMART" id="SM00448">
    <property type="entry name" value="REC"/>
    <property type="match status" value="1"/>
</dbReference>
<evidence type="ECO:0000256" key="8">
    <source>
        <dbReference type="PROSITE-ProRule" id="PRU00169"/>
    </source>
</evidence>
<dbReference type="Pfam" id="PF00072">
    <property type="entry name" value="Response_reg"/>
    <property type="match status" value="1"/>
</dbReference>
<evidence type="ECO:0000256" key="5">
    <source>
        <dbReference type="ARBA" id="ARBA00048267"/>
    </source>
</evidence>
<evidence type="ECO:0000256" key="6">
    <source>
        <dbReference type="HAMAP-Rule" id="MF_00099"/>
    </source>
</evidence>
<dbReference type="InterPro" id="IPR001789">
    <property type="entry name" value="Sig_transdc_resp-reg_receiver"/>
</dbReference>
<dbReference type="HAMAP" id="MF_00099">
    <property type="entry name" value="CheB_chemtxs"/>
    <property type="match status" value="1"/>
</dbReference>
<dbReference type="InterPro" id="IPR035909">
    <property type="entry name" value="CheB_C"/>
</dbReference>
<feature type="active site" evidence="6 7">
    <location>
        <position position="198"/>
    </location>
</feature>
<evidence type="ECO:0000313" key="12">
    <source>
        <dbReference type="Proteomes" id="UP000543030"/>
    </source>
</evidence>
<comment type="catalytic activity">
    <reaction evidence="6">
        <text>L-glutaminyl-[protein] + H2O = L-glutamyl-[protein] + NH4(+)</text>
        <dbReference type="Rhea" id="RHEA:16441"/>
        <dbReference type="Rhea" id="RHEA-COMP:10207"/>
        <dbReference type="Rhea" id="RHEA-COMP:10208"/>
        <dbReference type="ChEBI" id="CHEBI:15377"/>
        <dbReference type="ChEBI" id="CHEBI:28938"/>
        <dbReference type="ChEBI" id="CHEBI:29973"/>
        <dbReference type="ChEBI" id="CHEBI:30011"/>
        <dbReference type="EC" id="3.5.1.44"/>
    </reaction>
</comment>
<dbReference type="GO" id="GO:0050568">
    <property type="term" value="F:protein-glutamine glutaminase activity"/>
    <property type="evidence" value="ECO:0007669"/>
    <property type="project" value="UniProtKB-UniRule"/>
</dbReference>
<dbReference type="Pfam" id="PF01339">
    <property type="entry name" value="CheB_methylest"/>
    <property type="match status" value="1"/>
</dbReference>
<protein>
    <recommendedName>
        <fullName evidence="6">Protein-glutamate methylesterase/protein-glutamine glutaminase</fullName>
        <ecNumber evidence="6">3.1.1.61</ecNumber>
        <ecNumber evidence="6">3.5.1.44</ecNumber>
    </recommendedName>
</protein>
<name>A0A840RCQ8_9NEIS</name>
<evidence type="ECO:0000259" key="9">
    <source>
        <dbReference type="PROSITE" id="PS50110"/>
    </source>
</evidence>
<dbReference type="RefSeq" id="WP_184099024.1">
    <property type="nucleotide sequence ID" value="NZ_JACHHN010000002.1"/>
</dbReference>
<evidence type="ECO:0000313" key="11">
    <source>
        <dbReference type="EMBL" id="MBB5190747.1"/>
    </source>
</evidence>
<dbReference type="CDD" id="cd16432">
    <property type="entry name" value="CheB_Rec"/>
    <property type="match status" value="1"/>
</dbReference>
<evidence type="ECO:0000256" key="7">
    <source>
        <dbReference type="PROSITE-ProRule" id="PRU00050"/>
    </source>
</evidence>
<dbReference type="EMBL" id="JACHHN010000002">
    <property type="protein sequence ID" value="MBB5190747.1"/>
    <property type="molecule type" value="Genomic_DNA"/>
</dbReference>
<dbReference type="PROSITE" id="PS50110">
    <property type="entry name" value="RESPONSE_REGULATORY"/>
    <property type="match status" value="1"/>
</dbReference>
<reference evidence="11 12" key="1">
    <citation type="submission" date="2020-08" db="EMBL/GenBank/DDBJ databases">
        <title>Genomic Encyclopedia of Type Strains, Phase IV (KMG-IV): sequencing the most valuable type-strain genomes for metagenomic binning, comparative biology and taxonomic classification.</title>
        <authorList>
            <person name="Goeker M."/>
        </authorList>
    </citation>
    <scope>NUCLEOTIDE SEQUENCE [LARGE SCALE GENOMIC DNA]</scope>
    <source>
        <strain evidence="11 12">DSM 18233</strain>
    </source>
</reference>
<dbReference type="PIRSF" id="PIRSF000876">
    <property type="entry name" value="RR_chemtxs_CheB"/>
    <property type="match status" value="1"/>
</dbReference>
<dbReference type="GO" id="GO:0000156">
    <property type="term" value="F:phosphorelay response regulator activity"/>
    <property type="evidence" value="ECO:0007669"/>
    <property type="project" value="InterPro"/>
</dbReference>
<dbReference type="GO" id="GO:0008984">
    <property type="term" value="F:protein-glutamate methylesterase activity"/>
    <property type="evidence" value="ECO:0007669"/>
    <property type="project" value="UniProtKB-UniRule"/>
</dbReference>
<keyword evidence="12" id="KW-1185">Reference proteome</keyword>
<dbReference type="InterPro" id="IPR008248">
    <property type="entry name" value="CheB-like"/>
</dbReference>
<comment type="function">
    <text evidence="6">Involved in chemotaxis. Part of a chemotaxis signal transduction system that modulates chemotaxis in response to various stimuli. Catalyzes the demethylation of specific methylglutamate residues introduced into the chemoreceptors (methyl-accepting chemotaxis proteins or MCP) by CheR. Also mediates the irreversible deamidation of specific glutamine residues to glutamic acid.</text>
</comment>
<evidence type="ECO:0000256" key="4">
    <source>
        <dbReference type="ARBA" id="ARBA00022801"/>
    </source>
</evidence>
<dbReference type="PROSITE" id="PS50122">
    <property type="entry name" value="CHEB"/>
    <property type="match status" value="1"/>
</dbReference>
<accession>A0A840RCQ8</accession>
<comment type="PTM">
    <text evidence="6">Phosphorylated by CheA. Phosphorylation of the N-terminal regulatory domain activates the methylesterase activity.</text>
</comment>
<proteinExistence type="inferred from homology"/>
<keyword evidence="4 6" id="KW-0378">Hydrolase</keyword>
<dbReference type="EC" id="3.1.1.61" evidence="6"/>
<dbReference type="EC" id="3.5.1.44" evidence="6"/>
<feature type="domain" description="CheB-type methylesterase" evidence="10">
    <location>
        <begin position="160"/>
        <end position="348"/>
    </location>
</feature>
<dbReference type="Gene3D" id="3.40.50.180">
    <property type="entry name" value="Methylesterase CheB, C-terminal domain"/>
    <property type="match status" value="1"/>
</dbReference>
<comment type="caution">
    <text evidence="11">The sequence shown here is derived from an EMBL/GenBank/DDBJ whole genome shotgun (WGS) entry which is preliminary data.</text>
</comment>
<dbReference type="InterPro" id="IPR000673">
    <property type="entry name" value="Sig_transdc_resp-reg_Me-estase"/>
</dbReference>
<comment type="domain">
    <text evidence="6">Contains a C-terminal catalytic domain, and an N-terminal region which modulates catalytic activity.</text>
</comment>
<keyword evidence="2 6" id="KW-0145">Chemotaxis</keyword>
<dbReference type="SUPFAM" id="SSF52172">
    <property type="entry name" value="CheY-like"/>
    <property type="match status" value="1"/>
</dbReference>
<feature type="active site" evidence="6 7">
    <location>
        <position position="290"/>
    </location>
</feature>
<dbReference type="InterPro" id="IPR011006">
    <property type="entry name" value="CheY-like_superfamily"/>
</dbReference>
<dbReference type="SUPFAM" id="SSF52738">
    <property type="entry name" value="Methylesterase CheB, C-terminal domain"/>
    <property type="match status" value="1"/>
</dbReference>
<evidence type="ECO:0000256" key="3">
    <source>
        <dbReference type="ARBA" id="ARBA00022553"/>
    </source>
</evidence>
<dbReference type="PANTHER" id="PTHR42872:SF6">
    <property type="entry name" value="PROTEIN-GLUTAMATE METHYLESTERASE_PROTEIN-GLUTAMINE GLUTAMINASE"/>
    <property type="match status" value="1"/>
</dbReference>
<feature type="modified residue" description="4-aspartylphosphate" evidence="6 8">
    <location>
        <position position="56"/>
    </location>
</feature>
<gene>
    <name evidence="6" type="primary">cheB</name>
    <name evidence="11" type="ORF">HNQ50_001469</name>
</gene>
<dbReference type="NCBIfam" id="NF001965">
    <property type="entry name" value="PRK00742.1"/>
    <property type="match status" value="1"/>
</dbReference>
<dbReference type="AlphaFoldDB" id="A0A840RCQ8"/>
<dbReference type="CDD" id="cd17541">
    <property type="entry name" value="REC_CheB-like"/>
    <property type="match status" value="1"/>
</dbReference>
<sequence length="350" mass="37358">MKRTRVLVVEDSLTVRHRLLEILQADAQLEVVGAAEDGKQAIEQCLALRPDIMTLDMMLPLMTGLAVTEYVMAHCPTPILIVSASFNRGELYRTYDALAAGAVEAIEKPGLQDADDQWAQEFVAMVKLVARVKAITHLRGRLTSMPADPLRTGPTPTKSTGPGISLVAIGASTGGPGALVEILRALPVSRTPILIVIHIGEPFGAGFAEWLDGQTPHSVRFPRDGELLTPQVVLLAPPGLHLVVRNQRVWLADTPERHSCRPSVDVLFESIAAHYKGRILACLLTGMGQDGARGLLAIRQAGGFTIAQDEASSVVYGMPHQAALLGAAAQILPLGEIGPSIAAQITAQQR</sequence>
<comment type="subcellular location">
    <subcellularLocation>
        <location evidence="6">Cytoplasm</location>
    </subcellularLocation>
</comment>
<evidence type="ECO:0000256" key="1">
    <source>
        <dbReference type="ARBA" id="ARBA00022490"/>
    </source>
</evidence>
<keyword evidence="1 6" id="KW-0963">Cytoplasm</keyword>
<keyword evidence="3 6" id="KW-0597">Phosphoprotein</keyword>
<dbReference type="GO" id="GO:0006935">
    <property type="term" value="P:chemotaxis"/>
    <property type="evidence" value="ECO:0007669"/>
    <property type="project" value="UniProtKB-UniRule"/>
</dbReference>
<organism evidence="11 12">
    <name type="scientific">Silvimonas terrae</name>
    <dbReference type="NCBI Taxonomy" id="300266"/>
    <lineage>
        <taxon>Bacteria</taxon>
        <taxon>Pseudomonadati</taxon>
        <taxon>Pseudomonadota</taxon>
        <taxon>Betaproteobacteria</taxon>
        <taxon>Neisseriales</taxon>
        <taxon>Chitinibacteraceae</taxon>
        <taxon>Silvimonas</taxon>
    </lineage>
</organism>
<feature type="domain" description="Response regulatory" evidence="9">
    <location>
        <begin position="5"/>
        <end position="123"/>
    </location>
</feature>
<comment type="catalytic activity">
    <reaction evidence="5 6">
        <text>[protein]-L-glutamate 5-O-methyl ester + H2O = L-glutamyl-[protein] + methanol + H(+)</text>
        <dbReference type="Rhea" id="RHEA:23236"/>
        <dbReference type="Rhea" id="RHEA-COMP:10208"/>
        <dbReference type="Rhea" id="RHEA-COMP:10311"/>
        <dbReference type="ChEBI" id="CHEBI:15377"/>
        <dbReference type="ChEBI" id="CHEBI:15378"/>
        <dbReference type="ChEBI" id="CHEBI:17790"/>
        <dbReference type="ChEBI" id="CHEBI:29973"/>
        <dbReference type="ChEBI" id="CHEBI:82795"/>
        <dbReference type="EC" id="3.1.1.61"/>
    </reaction>
</comment>